<keyword evidence="3 9" id="KW-0805">Transcription regulation</keyword>
<dbReference type="SMR" id="A0AB36TD03"/>
<keyword evidence="5 9" id="KW-0238">DNA-binding</keyword>
<dbReference type="InterPro" id="IPR028624">
    <property type="entry name" value="Tscrpt_elong_fac_GreA/B"/>
</dbReference>
<dbReference type="PANTHER" id="PTHR30437:SF4">
    <property type="entry name" value="TRANSCRIPTION ELONGATION FACTOR GREA"/>
    <property type="match status" value="1"/>
</dbReference>
<gene>
    <name evidence="9" type="primary">greA</name>
    <name evidence="13" type="ORF">M972_11452</name>
</gene>
<dbReference type="GO" id="GO:0003677">
    <property type="term" value="F:DNA binding"/>
    <property type="evidence" value="ECO:0007669"/>
    <property type="project" value="UniProtKB-UniRule"/>
</dbReference>
<proteinExistence type="inferred from homology"/>
<dbReference type="GO" id="GO:0070063">
    <property type="term" value="F:RNA polymerase binding"/>
    <property type="evidence" value="ECO:0007669"/>
    <property type="project" value="InterPro"/>
</dbReference>
<evidence type="ECO:0000259" key="12">
    <source>
        <dbReference type="Pfam" id="PF03449"/>
    </source>
</evidence>
<dbReference type="InterPro" id="IPR036805">
    <property type="entry name" value="Tscrpt_elong_fac_GreA/B_N_sf"/>
</dbReference>
<dbReference type="GO" id="GO:0032784">
    <property type="term" value="P:regulation of DNA-templated transcription elongation"/>
    <property type="evidence" value="ECO:0007669"/>
    <property type="project" value="UniProtKB-UniRule"/>
</dbReference>
<dbReference type="GO" id="GO:0006354">
    <property type="term" value="P:DNA-templated transcription elongation"/>
    <property type="evidence" value="ECO:0007669"/>
    <property type="project" value="TreeGrafter"/>
</dbReference>
<dbReference type="NCBIfam" id="NF001263">
    <property type="entry name" value="PRK00226.1-4"/>
    <property type="match status" value="1"/>
</dbReference>
<evidence type="ECO:0000256" key="1">
    <source>
        <dbReference type="ARBA" id="ARBA00008213"/>
    </source>
</evidence>
<dbReference type="Pfam" id="PF03449">
    <property type="entry name" value="GreA_GreB_N"/>
    <property type="match status" value="1"/>
</dbReference>
<evidence type="ECO:0000256" key="7">
    <source>
        <dbReference type="ARBA" id="ARBA00024916"/>
    </source>
</evidence>
<dbReference type="InterPro" id="IPR001437">
    <property type="entry name" value="Tscrpt_elong_fac_GreA/B_C"/>
</dbReference>
<keyword evidence="6 9" id="KW-0804">Transcription</keyword>
<evidence type="ECO:0000256" key="8">
    <source>
        <dbReference type="ARBA" id="ARBA00030776"/>
    </source>
</evidence>
<evidence type="ECO:0000256" key="2">
    <source>
        <dbReference type="ARBA" id="ARBA00013729"/>
    </source>
</evidence>
<dbReference type="NCBIfam" id="TIGR01462">
    <property type="entry name" value="greA"/>
    <property type="match status" value="1"/>
</dbReference>
<dbReference type="FunFam" id="1.10.287.180:FF:000001">
    <property type="entry name" value="Transcription elongation factor GreA"/>
    <property type="match status" value="1"/>
</dbReference>
<dbReference type="NCBIfam" id="NF001261">
    <property type="entry name" value="PRK00226.1-2"/>
    <property type="match status" value="1"/>
</dbReference>
<evidence type="ECO:0000259" key="11">
    <source>
        <dbReference type="Pfam" id="PF01272"/>
    </source>
</evidence>
<dbReference type="PROSITE" id="PS00829">
    <property type="entry name" value="GREAB_1"/>
    <property type="match status" value="1"/>
</dbReference>
<organism evidence="13 14">
    <name type="scientific">Acetivibrio thermocellus AD2</name>
    <dbReference type="NCBI Taxonomy" id="1138384"/>
    <lineage>
        <taxon>Bacteria</taxon>
        <taxon>Bacillati</taxon>
        <taxon>Bacillota</taxon>
        <taxon>Clostridia</taxon>
        <taxon>Eubacteriales</taxon>
        <taxon>Oscillospiraceae</taxon>
        <taxon>Acetivibrio</taxon>
    </lineage>
</organism>
<feature type="domain" description="Transcription elongation factor GreA/GreB N-terminal" evidence="12">
    <location>
        <begin position="8"/>
        <end position="77"/>
    </location>
</feature>
<keyword evidence="13" id="KW-0251">Elongation factor</keyword>
<comment type="function">
    <text evidence="7 9 10">Necessary for efficient RNA polymerase transcription elongation past template-encoded arresting sites. The arresting sites in DNA have the property of trapping a certain fraction of elongating RNA polymerases that pass through, resulting in locked ternary complexes. Cleavage of the nascent transcript by cleavage factors such as GreA or GreB allows the resumption of elongation from the new 3'terminus. GreA releases sequences of 2 to 3 nucleotides.</text>
</comment>
<evidence type="ECO:0000256" key="5">
    <source>
        <dbReference type="ARBA" id="ARBA00023125"/>
    </source>
</evidence>
<evidence type="ECO:0000313" key="13">
    <source>
        <dbReference type="EMBL" id="PFH01713.1"/>
    </source>
</evidence>
<dbReference type="Pfam" id="PF01272">
    <property type="entry name" value="GreA_GreB"/>
    <property type="match status" value="1"/>
</dbReference>
<comment type="caution">
    <text evidence="13">The sequence shown here is derived from an EMBL/GenBank/DDBJ whole genome shotgun (WGS) entry which is preliminary data.</text>
</comment>
<feature type="domain" description="Transcription elongation factor GreA/GreB C-terminal" evidence="11">
    <location>
        <begin position="84"/>
        <end position="158"/>
    </location>
</feature>
<dbReference type="SUPFAM" id="SSF54534">
    <property type="entry name" value="FKBP-like"/>
    <property type="match status" value="1"/>
</dbReference>
<dbReference type="GO" id="GO:0003746">
    <property type="term" value="F:translation elongation factor activity"/>
    <property type="evidence" value="ECO:0007669"/>
    <property type="project" value="UniProtKB-KW"/>
</dbReference>
<comment type="similarity">
    <text evidence="1 9 10">Belongs to the GreA/GreB family.</text>
</comment>
<dbReference type="GeneID" id="35804308"/>
<dbReference type="Gene3D" id="1.10.287.180">
    <property type="entry name" value="Transcription elongation factor, GreA/GreB, N-terminal domain"/>
    <property type="match status" value="1"/>
</dbReference>
<dbReference type="Gene3D" id="3.10.50.30">
    <property type="entry name" value="Transcription elongation factor, GreA/GreB, C-terminal domain"/>
    <property type="match status" value="1"/>
</dbReference>
<accession>A0AB36TD03</accession>
<dbReference type="FunFam" id="3.10.50.30:FF:000001">
    <property type="entry name" value="Transcription elongation factor GreA"/>
    <property type="match status" value="1"/>
</dbReference>
<dbReference type="HAMAP" id="MF_00105">
    <property type="entry name" value="GreA_GreB"/>
    <property type="match status" value="1"/>
</dbReference>
<dbReference type="InterPro" id="IPR023459">
    <property type="entry name" value="Tscrpt_elong_fac_GreA/B_fam"/>
</dbReference>
<evidence type="ECO:0000256" key="6">
    <source>
        <dbReference type="ARBA" id="ARBA00023163"/>
    </source>
</evidence>
<dbReference type="Proteomes" id="UP000223596">
    <property type="component" value="Unassembled WGS sequence"/>
</dbReference>
<reference evidence="13 14" key="1">
    <citation type="submission" date="2017-09" db="EMBL/GenBank/DDBJ databases">
        <title>Evaluation of Pacific Biosciences Sequencing Technology to Finishing C. thermocellum Genome Sequences.</title>
        <authorList>
            <person name="Brown S."/>
        </authorList>
    </citation>
    <scope>NUCLEOTIDE SEQUENCE [LARGE SCALE GENOMIC DNA]</scope>
    <source>
        <strain evidence="13 14">AD2</strain>
    </source>
</reference>
<keyword evidence="13" id="KW-0648">Protein biosynthesis</keyword>
<dbReference type="InterPro" id="IPR006359">
    <property type="entry name" value="Tscrpt_elong_fac_GreA"/>
</dbReference>
<dbReference type="PROSITE" id="PS00830">
    <property type="entry name" value="GREAB_2"/>
    <property type="match status" value="1"/>
</dbReference>
<dbReference type="SUPFAM" id="SSF46557">
    <property type="entry name" value="GreA transcript cleavage protein, N-terminal domain"/>
    <property type="match status" value="1"/>
</dbReference>
<sequence>MATNKEVVLTYEGLQKLEQELENLKTVKRREVAERIKQALSFGDISENSEYDEAKNEQAYIEGRIFQLENMLKNAKVIDEEDIQTDVVSIGSKVKVLDMEFDEEVEYYIVGSTEADPSQYKISNESPVGKALIGGKIGDIVEVTVPDGVIKFKILEIRK</sequence>
<evidence type="ECO:0000313" key="14">
    <source>
        <dbReference type="Proteomes" id="UP000223596"/>
    </source>
</evidence>
<name>A0AB36TD03_ACETH</name>
<dbReference type="InterPro" id="IPR018151">
    <property type="entry name" value="TF_GreA/GreB_CS"/>
</dbReference>
<dbReference type="AlphaFoldDB" id="A0AB36TD03"/>
<dbReference type="InterPro" id="IPR036953">
    <property type="entry name" value="GreA/GreB_C_sf"/>
</dbReference>
<protein>
    <recommendedName>
        <fullName evidence="2 9">Transcription elongation factor GreA</fullName>
    </recommendedName>
    <alternativeName>
        <fullName evidence="8 9">Transcript cleavage factor GreA</fullName>
    </alternativeName>
</protein>
<evidence type="ECO:0000256" key="3">
    <source>
        <dbReference type="ARBA" id="ARBA00023015"/>
    </source>
</evidence>
<dbReference type="InterPro" id="IPR022691">
    <property type="entry name" value="Tscrpt_elong_fac_GreA/B_N"/>
</dbReference>
<dbReference type="EMBL" id="PDBW01000001">
    <property type="protein sequence ID" value="PFH01713.1"/>
    <property type="molecule type" value="Genomic_DNA"/>
</dbReference>
<evidence type="ECO:0000256" key="4">
    <source>
        <dbReference type="ARBA" id="ARBA00023054"/>
    </source>
</evidence>
<dbReference type="PIRSF" id="PIRSF006092">
    <property type="entry name" value="GreA_GreB"/>
    <property type="match status" value="1"/>
</dbReference>
<dbReference type="PANTHER" id="PTHR30437">
    <property type="entry name" value="TRANSCRIPTION ELONGATION FACTOR GREA"/>
    <property type="match status" value="1"/>
</dbReference>
<keyword evidence="4" id="KW-0175">Coiled coil</keyword>
<dbReference type="RefSeq" id="WP_003514606.1">
    <property type="nucleotide sequence ID" value="NZ_CP013828.1"/>
</dbReference>
<evidence type="ECO:0000256" key="9">
    <source>
        <dbReference type="HAMAP-Rule" id="MF_00105"/>
    </source>
</evidence>
<evidence type="ECO:0000256" key="10">
    <source>
        <dbReference type="RuleBase" id="RU000556"/>
    </source>
</evidence>